<feature type="transmembrane region" description="Helical" evidence="1">
    <location>
        <begin position="270"/>
        <end position="287"/>
    </location>
</feature>
<keyword evidence="1" id="KW-0472">Membrane</keyword>
<evidence type="ECO:0000256" key="1">
    <source>
        <dbReference type="SAM" id="Phobius"/>
    </source>
</evidence>
<name>A0A6L6QD07_9BURK</name>
<feature type="transmembrane region" description="Helical" evidence="1">
    <location>
        <begin position="175"/>
        <end position="198"/>
    </location>
</feature>
<feature type="transmembrane region" description="Helical" evidence="1">
    <location>
        <begin position="411"/>
        <end position="432"/>
    </location>
</feature>
<gene>
    <name evidence="2" type="ORF">GM658_03180</name>
</gene>
<accession>A0A6L6QD07</accession>
<feature type="transmembrane region" description="Helical" evidence="1">
    <location>
        <begin position="144"/>
        <end position="163"/>
    </location>
</feature>
<feature type="transmembrane region" description="Helical" evidence="1">
    <location>
        <begin position="210"/>
        <end position="231"/>
    </location>
</feature>
<proteinExistence type="predicted"/>
<organism evidence="2 3">
    <name type="scientific">Massilia eburnea</name>
    <dbReference type="NCBI Taxonomy" id="1776165"/>
    <lineage>
        <taxon>Bacteria</taxon>
        <taxon>Pseudomonadati</taxon>
        <taxon>Pseudomonadota</taxon>
        <taxon>Betaproteobacteria</taxon>
        <taxon>Burkholderiales</taxon>
        <taxon>Oxalobacteraceae</taxon>
        <taxon>Telluria group</taxon>
        <taxon>Massilia</taxon>
    </lineage>
</organism>
<protein>
    <recommendedName>
        <fullName evidence="4">Glycosyltransferase RgtA/B/C/D-like domain-containing protein</fullName>
    </recommendedName>
</protein>
<feature type="transmembrane region" description="Helical" evidence="1">
    <location>
        <begin position="243"/>
        <end position="264"/>
    </location>
</feature>
<evidence type="ECO:0000313" key="2">
    <source>
        <dbReference type="EMBL" id="MTW09593.1"/>
    </source>
</evidence>
<feature type="transmembrane region" description="Helical" evidence="1">
    <location>
        <begin position="344"/>
        <end position="369"/>
    </location>
</feature>
<dbReference type="Proteomes" id="UP000472320">
    <property type="component" value="Unassembled WGS sequence"/>
</dbReference>
<feature type="transmembrane region" description="Helical" evidence="1">
    <location>
        <begin position="439"/>
        <end position="459"/>
    </location>
</feature>
<evidence type="ECO:0008006" key="4">
    <source>
        <dbReference type="Google" id="ProtNLM"/>
    </source>
</evidence>
<sequence>MSSDRISTLPRWQWASVLLALAGMAAVLVFSRFGSGLSPIFSDLFVSFDGPASALSLLLAALAMLCCDRSGRLQKMFAAIARRPGALACSALVIAGLGAALAYHRHPLSMDEYASYLQAQIFASGHLSGQLPPSLLDALVPVRFQGSFINVSHASGAIAAVYWPSLSVIMAPFSALNLAWLCNPVLTGLTVLGLSKLLNELVDDAAARGFALLATLASPVILVDGMSFYGMPLQLFCTVMFTLNYVRGTTTAMLAAGVFLSVGMTTVNPFPVAMYALPWIVALLLGPSRNWRKLGYLIAGALPLSLVFGLGWRLYLMHNVSDMHAAALGADAGRMLGNFSLPNASIFTARLVGVVKLLVWAVPGLPVLAWIGSLDQPGRPWYKLLAASAWLSLLGYFIVPFDQGHGWGYRYFHAAWLTLPILAAVALQRLALSSPAQQARAIGFSFASCAGMLMLALPLRAMQVEGFIQAHLHNIPEPVASAGRQAVFIDIQCAPYVADLVQNEPFLRSNEIRLVSGNAAQNARLAQSLGQHPRLVASTLCASRWLLD</sequence>
<evidence type="ECO:0000313" key="3">
    <source>
        <dbReference type="Proteomes" id="UP000472320"/>
    </source>
</evidence>
<dbReference type="EMBL" id="WNKX01000002">
    <property type="protein sequence ID" value="MTW09593.1"/>
    <property type="molecule type" value="Genomic_DNA"/>
</dbReference>
<feature type="transmembrane region" description="Helical" evidence="1">
    <location>
        <begin position="381"/>
        <end position="399"/>
    </location>
</feature>
<dbReference type="AlphaFoldDB" id="A0A6L6QD07"/>
<dbReference type="RefSeq" id="WP_155452573.1">
    <property type="nucleotide sequence ID" value="NZ_WNKX01000002.1"/>
</dbReference>
<reference evidence="2 3" key="1">
    <citation type="submission" date="2019-11" db="EMBL/GenBank/DDBJ databases">
        <title>Type strains purchased from KCTC, JCM and DSMZ.</title>
        <authorList>
            <person name="Lu H."/>
        </authorList>
    </citation>
    <scope>NUCLEOTIDE SEQUENCE [LARGE SCALE GENOMIC DNA]</scope>
    <source>
        <strain evidence="2 3">JCM 31587</strain>
    </source>
</reference>
<dbReference type="OrthoDB" id="9134621at2"/>
<keyword evidence="1" id="KW-0812">Transmembrane</keyword>
<feature type="transmembrane region" description="Helical" evidence="1">
    <location>
        <begin position="12"/>
        <end position="33"/>
    </location>
</feature>
<comment type="caution">
    <text evidence="2">The sequence shown here is derived from an EMBL/GenBank/DDBJ whole genome shotgun (WGS) entry which is preliminary data.</text>
</comment>
<feature type="transmembrane region" description="Helical" evidence="1">
    <location>
        <begin position="294"/>
        <end position="315"/>
    </location>
</feature>
<feature type="transmembrane region" description="Helical" evidence="1">
    <location>
        <begin position="45"/>
        <end position="65"/>
    </location>
</feature>
<keyword evidence="3" id="KW-1185">Reference proteome</keyword>
<keyword evidence="1" id="KW-1133">Transmembrane helix</keyword>
<feature type="transmembrane region" description="Helical" evidence="1">
    <location>
        <begin position="85"/>
        <end position="103"/>
    </location>
</feature>